<protein>
    <submittedName>
        <fullName evidence="1">DUF1569 domain-containing protein</fullName>
    </submittedName>
</protein>
<dbReference type="Gene3D" id="1.20.120.450">
    <property type="entry name" value="dinb family like domain"/>
    <property type="match status" value="1"/>
</dbReference>
<reference evidence="2" key="1">
    <citation type="submission" date="2019-08" db="EMBL/GenBank/DDBJ databases">
        <title>Seonamhaeicola sediminis sp. nov., isolated from marine sediment.</title>
        <authorList>
            <person name="Cao W.R."/>
        </authorList>
    </citation>
    <scope>NUCLEOTIDE SEQUENCE [LARGE SCALE GENOMIC DNA]</scope>
    <source>
        <strain evidence="2">Gy8</strain>
    </source>
</reference>
<dbReference type="InterPro" id="IPR034660">
    <property type="entry name" value="DinB/YfiT-like"/>
</dbReference>
<dbReference type="Pfam" id="PF07606">
    <property type="entry name" value="DUF1569"/>
    <property type="match status" value="1"/>
</dbReference>
<comment type="caution">
    <text evidence="1">The sequence shown here is derived from an EMBL/GenBank/DDBJ whole genome shotgun (WGS) entry which is preliminary data.</text>
</comment>
<accession>A0A5C7ATK0</accession>
<sequence length="150" mass="17279">MKSLFEKEAKAEILNRLNKLSPKSQAKWGKMNVNQMLVHCQRPIALALDEITIKKPNFLVGLMMKMVAPSLYNDKPWKQGLPTANEFVIAGQKDFDTEKNILNEKIEKMSSSKGYFEPKKKHPIFGSFTADQWGKAQYKHLDHHFKQFGV</sequence>
<dbReference type="InterPro" id="IPR011463">
    <property type="entry name" value="DUF1569"/>
</dbReference>
<name>A0A5C7ATK0_9FLAO</name>
<dbReference type="OrthoDB" id="2599194at2"/>
<dbReference type="AlphaFoldDB" id="A0A5C7ATK0"/>
<evidence type="ECO:0000313" key="2">
    <source>
        <dbReference type="Proteomes" id="UP000321790"/>
    </source>
</evidence>
<evidence type="ECO:0000313" key="1">
    <source>
        <dbReference type="EMBL" id="TXE09815.1"/>
    </source>
</evidence>
<gene>
    <name evidence="1" type="ORF">FUA26_10020</name>
</gene>
<dbReference type="RefSeq" id="WP_147135265.1">
    <property type="nucleotide sequence ID" value="NZ_VOSC01000025.1"/>
</dbReference>
<proteinExistence type="predicted"/>
<dbReference type="Proteomes" id="UP000321790">
    <property type="component" value="Unassembled WGS sequence"/>
</dbReference>
<keyword evidence="2" id="KW-1185">Reference proteome</keyword>
<dbReference type="EMBL" id="VOSC01000025">
    <property type="protein sequence ID" value="TXE09815.1"/>
    <property type="molecule type" value="Genomic_DNA"/>
</dbReference>
<organism evidence="1 2">
    <name type="scientific">Seonamhaeicola algicola</name>
    <dbReference type="NCBI Taxonomy" id="1719036"/>
    <lineage>
        <taxon>Bacteria</taxon>
        <taxon>Pseudomonadati</taxon>
        <taxon>Bacteroidota</taxon>
        <taxon>Flavobacteriia</taxon>
        <taxon>Flavobacteriales</taxon>
        <taxon>Flavobacteriaceae</taxon>
    </lineage>
</organism>